<name>A0A2V1CZJ9_9PLEO</name>
<reference evidence="1 2" key="1">
    <citation type="journal article" date="2018" name="Sci. Rep.">
        <title>Comparative genomics provides insights into the lifestyle and reveals functional heterogeneity of dark septate endophytic fungi.</title>
        <authorList>
            <person name="Knapp D.G."/>
            <person name="Nemeth J.B."/>
            <person name="Barry K."/>
            <person name="Hainaut M."/>
            <person name="Henrissat B."/>
            <person name="Johnson J."/>
            <person name="Kuo A."/>
            <person name="Lim J.H.P."/>
            <person name="Lipzen A."/>
            <person name="Nolan M."/>
            <person name="Ohm R.A."/>
            <person name="Tamas L."/>
            <person name="Grigoriev I.V."/>
            <person name="Spatafora J.W."/>
            <person name="Nagy L.G."/>
            <person name="Kovacs G.M."/>
        </authorList>
    </citation>
    <scope>NUCLEOTIDE SEQUENCE [LARGE SCALE GENOMIC DNA]</scope>
    <source>
        <strain evidence="1 2">DSE2036</strain>
    </source>
</reference>
<feature type="non-terminal residue" evidence="1">
    <location>
        <position position="127"/>
    </location>
</feature>
<keyword evidence="2" id="KW-1185">Reference proteome</keyword>
<dbReference type="STRING" id="97972.A0A2V1CZJ9"/>
<proteinExistence type="predicted"/>
<dbReference type="EMBL" id="KZ805930">
    <property type="protein sequence ID" value="PVH91200.1"/>
    <property type="molecule type" value="Genomic_DNA"/>
</dbReference>
<gene>
    <name evidence="1" type="ORF">DM02DRAFT_497350</name>
</gene>
<accession>A0A2V1CZJ9</accession>
<dbReference type="OrthoDB" id="4843554at2759"/>
<sequence length="127" mass="13391">LFASMSSAKELNAADIPTACTTICQPIVQLTNTCDINMKKREAKPARKGSKELAESVLETQCICRNKSFNVASISALCAGCIQQNDMGKSNVDMDSIMSTCSFSSTSYAPTATALVATITVNATKPA</sequence>
<dbReference type="AlphaFoldDB" id="A0A2V1CZJ9"/>
<evidence type="ECO:0000313" key="2">
    <source>
        <dbReference type="Proteomes" id="UP000244855"/>
    </source>
</evidence>
<protein>
    <submittedName>
        <fullName evidence="1">Uncharacterized protein</fullName>
    </submittedName>
</protein>
<dbReference type="Proteomes" id="UP000244855">
    <property type="component" value="Unassembled WGS sequence"/>
</dbReference>
<feature type="non-terminal residue" evidence="1">
    <location>
        <position position="1"/>
    </location>
</feature>
<evidence type="ECO:0000313" key="1">
    <source>
        <dbReference type="EMBL" id="PVH91200.1"/>
    </source>
</evidence>
<organism evidence="1 2">
    <name type="scientific">Periconia macrospinosa</name>
    <dbReference type="NCBI Taxonomy" id="97972"/>
    <lineage>
        <taxon>Eukaryota</taxon>
        <taxon>Fungi</taxon>
        <taxon>Dikarya</taxon>
        <taxon>Ascomycota</taxon>
        <taxon>Pezizomycotina</taxon>
        <taxon>Dothideomycetes</taxon>
        <taxon>Pleosporomycetidae</taxon>
        <taxon>Pleosporales</taxon>
        <taxon>Massarineae</taxon>
        <taxon>Periconiaceae</taxon>
        <taxon>Periconia</taxon>
    </lineage>
</organism>